<reference evidence="6" key="3">
    <citation type="submission" date="2015-06" db="UniProtKB">
        <authorList>
            <consortium name="EnsemblProtists"/>
        </authorList>
    </citation>
    <scope>IDENTIFICATION</scope>
</reference>
<evidence type="ECO:0000313" key="5">
    <source>
        <dbReference type="EMBL" id="EKX49098.1"/>
    </source>
</evidence>
<dbReference type="InterPro" id="IPR001202">
    <property type="entry name" value="WW_dom"/>
</dbReference>
<feature type="chain" id="PRO_5008771469" description="WW domain-containing protein" evidence="3">
    <location>
        <begin position="17"/>
        <end position="186"/>
    </location>
</feature>
<keyword evidence="7" id="KW-1185">Reference proteome</keyword>
<dbReference type="CDD" id="cd00201">
    <property type="entry name" value="WW"/>
    <property type="match status" value="1"/>
</dbReference>
<name>L1JKP7_GUITC</name>
<dbReference type="AlphaFoldDB" id="L1JKP7"/>
<dbReference type="InterPro" id="IPR036020">
    <property type="entry name" value="WW_dom_sf"/>
</dbReference>
<evidence type="ECO:0000259" key="4">
    <source>
        <dbReference type="PROSITE" id="PS50020"/>
    </source>
</evidence>
<keyword evidence="3" id="KW-0732">Signal</keyword>
<reference evidence="7" key="2">
    <citation type="submission" date="2012-11" db="EMBL/GenBank/DDBJ databases">
        <authorList>
            <person name="Kuo A."/>
            <person name="Curtis B.A."/>
            <person name="Tanifuji G."/>
            <person name="Burki F."/>
            <person name="Gruber A."/>
            <person name="Irimia M."/>
            <person name="Maruyama S."/>
            <person name="Arias M.C."/>
            <person name="Ball S.G."/>
            <person name="Gile G.H."/>
            <person name="Hirakawa Y."/>
            <person name="Hopkins J.F."/>
            <person name="Rensing S.A."/>
            <person name="Schmutz J."/>
            <person name="Symeonidi A."/>
            <person name="Elias M."/>
            <person name="Eveleigh R.J."/>
            <person name="Herman E.K."/>
            <person name="Klute M.J."/>
            <person name="Nakayama T."/>
            <person name="Obornik M."/>
            <person name="Reyes-Prieto A."/>
            <person name="Armbrust E.V."/>
            <person name="Aves S.J."/>
            <person name="Beiko R.G."/>
            <person name="Coutinho P."/>
            <person name="Dacks J.B."/>
            <person name="Durnford D.G."/>
            <person name="Fast N.M."/>
            <person name="Green B.R."/>
            <person name="Grisdale C."/>
            <person name="Hempe F."/>
            <person name="Henrissat B."/>
            <person name="Hoppner M.P."/>
            <person name="Ishida K.-I."/>
            <person name="Kim E."/>
            <person name="Koreny L."/>
            <person name="Kroth P.G."/>
            <person name="Liu Y."/>
            <person name="Malik S.-B."/>
            <person name="Maier U.G."/>
            <person name="McRose D."/>
            <person name="Mock T."/>
            <person name="Neilson J.A."/>
            <person name="Onodera N.T."/>
            <person name="Poole A.M."/>
            <person name="Pritham E.J."/>
            <person name="Richards T.A."/>
            <person name="Rocap G."/>
            <person name="Roy S.W."/>
            <person name="Sarai C."/>
            <person name="Schaack S."/>
            <person name="Shirato S."/>
            <person name="Slamovits C.H."/>
            <person name="Spencer D.F."/>
            <person name="Suzuki S."/>
            <person name="Worden A.Z."/>
            <person name="Zauner S."/>
            <person name="Barry K."/>
            <person name="Bell C."/>
            <person name="Bharti A.K."/>
            <person name="Crow J.A."/>
            <person name="Grimwood J."/>
            <person name="Kramer R."/>
            <person name="Lindquist E."/>
            <person name="Lucas S."/>
            <person name="Salamov A."/>
            <person name="McFadden G.I."/>
            <person name="Lane C.E."/>
            <person name="Keeling P.J."/>
            <person name="Gray M.W."/>
            <person name="Grigoriev I.V."/>
            <person name="Archibald J.M."/>
        </authorList>
    </citation>
    <scope>NUCLEOTIDE SEQUENCE</scope>
    <source>
        <strain evidence="7">CCMP2712</strain>
    </source>
</reference>
<dbReference type="EMBL" id="JH992983">
    <property type="protein sequence ID" value="EKX49098.1"/>
    <property type="molecule type" value="Genomic_DNA"/>
</dbReference>
<feature type="region of interest" description="Disordered" evidence="1">
    <location>
        <begin position="58"/>
        <end position="118"/>
    </location>
</feature>
<dbReference type="OrthoDB" id="42462at2759"/>
<gene>
    <name evidence="5" type="ORF">GUITHDRAFT_151619</name>
</gene>
<evidence type="ECO:0000256" key="2">
    <source>
        <dbReference type="SAM" id="Phobius"/>
    </source>
</evidence>
<dbReference type="PROSITE" id="PS50020">
    <property type="entry name" value="WW_DOMAIN_2"/>
    <property type="match status" value="1"/>
</dbReference>
<evidence type="ECO:0000256" key="1">
    <source>
        <dbReference type="SAM" id="MobiDB-lite"/>
    </source>
</evidence>
<feature type="transmembrane region" description="Helical" evidence="2">
    <location>
        <begin position="147"/>
        <end position="168"/>
    </location>
</feature>
<feature type="domain" description="WW" evidence="4">
    <location>
        <begin position="66"/>
        <end position="99"/>
    </location>
</feature>
<feature type="compositionally biased region" description="Polar residues" evidence="1">
    <location>
        <begin position="58"/>
        <end position="67"/>
    </location>
</feature>
<evidence type="ECO:0000313" key="7">
    <source>
        <dbReference type="Proteomes" id="UP000011087"/>
    </source>
</evidence>
<dbReference type="RefSeq" id="XP_005836078.1">
    <property type="nucleotide sequence ID" value="XM_005836021.1"/>
</dbReference>
<dbReference type="KEGG" id="gtt:GUITHDRAFT_151619"/>
<evidence type="ECO:0000256" key="3">
    <source>
        <dbReference type="SAM" id="SignalP"/>
    </source>
</evidence>
<proteinExistence type="predicted"/>
<dbReference type="Proteomes" id="UP000011087">
    <property type="component" value="Unassembled WGS sequence"/>
</dbReference>
<dbReference type="GeneID" id="17305649"/>
<feature type="signal peptide" evidence="3">
    <location>
        <begin position="1"/>
        <end position="16"/>
    </location>
</feature>
<dbReference type="Gene3D" id="2.20.70.10">
    <property type="match status" value="1"/>
</dbReference>
<protein>
    <recommendedName>
        <fullName evidence="4">WW domain-containing protein</fullName>
    </recommendedName>
</protein>
<dbReference type="EnsemblProtists" id="EKX49098">
    <property type="protein sequence ID" value="EKX49098"/>
    <property type="gene ID" value="GUITHDRAFT_151619"/>
</dbReference>
<dbReference type="SMART" id="SM00456">
    <property type="entry name" value="WW"/>
    <property type="match status" value="1"/>
</dbReference>
<dbReference type="PROSITE" id="PS01159">
    <property type="entry name" value="WW_DOMAIN_1"/>
    <property type="match status" value="1"/>
</dbReference>
<dbReference type="PaxDb" id="55529-EKX49098"/>
<evidence type="ECO:0000313" key="6">
    <source>
        <dbReference type="EnsemblProtists" id="EKX49098"/>
    </source>
</evidence>
<keyword evidence="2" id="KW-0812">Transmembrane</keyword>
<keyword evidence="2" id="KW-1133">Transmembrane helix</keyword>
<accession>L1JKP7</accession>
<organism evidence="5">
    <name type="scientific">Guillardia theta (strain CCMP2712)</name>
    <name type="common">Cryptophyte</name>
    <dbReference type="NCBI Taxonomy" id="905079"/>
    <lineage>
        <taxon>Eukaryota</taxon>
        <taxon>Cryptophyceae</taxon>
        <taxon>Pyrenomonadales</taxon>
        <taxon>Geminigeraceae</taxon>
        <taxon>Guillardia</taxon>
    </lineage>
</organism>
<sequence length="186" mass="19896">MIRSLILFALCASASAFTGQQAAWLPRKAGVSSSLALLPLAGISKNRVQTSKLSLCMQTRKGSQGTQLPPGWQEFTDPSSGNPYYMSPEGTTQWERPSSDSSSSPAPVSSEGKSARQLQMERVMERQKIQDREKQEKGPLALASNRVAVILGVIFIGAPLLILAIGYLAGVIPNPFDVCIEGGTNC</sequence>
<keyword evidence="2" id="KW-0472">Membrane</keyword>
<reference evidence="5 7" key="1">
    <citation type="journal article" date="2012" name="Nature">
        <title>Algal genomes reveal evolutionary mosaicism and the fate of nucleomorphs.</title>
        <authorList>
            <consortium name="DOE Joint Genome Institute"/>
            <person name="Curtis B.A."/>
            <person name="Tanifuji G."/>
            <person name="Burki F."/>
            <person name="Gruber A."/>
            <person name="Irimia M."/>
            <person name="Maruyama S."/>
            <person name="Arias M.C."/>
            <person name="Ball S.G."/>
            <person name="Gile G.H."/>
            <person name="Hirakawa Y."/>
            <person name="Hopkins J.F."/>
            <person name="Kuo A."/>
            <person name="Rensing S.A."/>
            <person name="Schmutz J."/>
            <person name="Symeonidi A."/>
            <person name="Elias M."/>
            <person name="Eveleigh R.J."/>
            <person name="Herman E.K."/>
            <person name="Klute M.J."/>
            <person name="Nakayama T."/>
            <person name="Obornik M."/>
            <person name="Reyes-Prieto A."/>
            <person name="Armbrust E.V."/>
            <person name="Aves S.J."/>
            <person name="Beiko R.G."/>
            <person name="Coutinho P."/>
            <person name="Dacks J.B."/>
            <person name="Durnford D.G."/>
            <person name="Fast N.M."/>
            <person name="Green B.R."/>
            <person name="Grisdale C.J."/>
            <person name="Hempel F."/>
            <person name="Henrissat B."/>
            <person name="Hoppner M.P."/>
            <person name="Ishida K."/>
            <person name="Kim E."/>
            <person name="Koreny L."/>
            <person name="Kroth P.G."/>
            <person name="Liu Y."/>
            <person name="Malik S.B."/>
            <person name="Maier U.G."/>
            <person name="McRose D."/>
            <person name="Mock T."/>
            <person name="Neilson J.A."/>
            <person name="Onodera N.T."/>
            <person name="Poole A.M."/>
            <person name="Pritham E.J."/>
            <person name="Richards T.A."/>
            <person name="Rocap G."/>
            <person name="Roy S.W."/>
            <person name="Sarai C."/>
            <person name="Schaack S."/>
            <person name="Shirato S."/>
            <person name="Slamovits C.H."/>
            <person name="Spencer D.F."/>
            <person name="Suzuki S."/>
            <person name="Worden A.Z."/>
            <person name="Zauner S."/>
            <person name="Barry K."/>
            <person name="Bell C."/>
            <person name="Bharti A.K."/>
            <person name="Crow J.A."/>
            <person name="Grimwood J."/>
            <person name="Kramer R."/>
            <person name="Lindquist E."/>
            <person name="Lucas S."/>
            <person name="Salamov A."/>
            <person name="McFadden G.I."/>
            <person name="Lane C.E."/>
            <person name="Keeling P.J."/>
            <person name="Gray M.W."/>
            <person name="Grigoriev I.V."/>
            <person name="Archibald J.M."/>
        </authorList>
    </citation>
    <scope>NUCLEOTIDE SEQUENCE</scope>
    <source>
        <strain evidence="5 7">CCMP2712</strain>
    </source>
</reference>
<dbReference type="SUPFAM" id="SSF51045">
    <property type="entry name" value="WW domain"/>
    <property type="match status" value="1"/>
</dbReference>
<dbReference type="HOGENOM" id="CLU_1457105_0_0_1"/>
<feature type="compositionally biased region" description="Low complexity" evidence="1">
    <location>
        <begin position="99"/>
        <end position="110"/>
    </location>
</feature>
<dbReference type="Pfam" id="PF00397">
    <property type="entry name" value="WW"/>
    <property type="match status" value="1"/>
</dbReference>